<evidence type="ECO:0000256" key="1">
    <source>
        <dbReference type="ARBA" id="ARBA00004240"/>
    </source>
</evidence>
<evidence type="ECO:0000256" key="2">
    <source>
        <dbReference type="ARBA" id="ARBA00004370"/>
    </source>
</evidence>
<name>A0A6M8NPH0_9BACT</name>
<organism evidence="5 6">
    <name type="scientific">Arcobacter cloacae</name>
    <dbReference type="NCBI Taxonomy" id="1054034"/>
    <lineage>
        <taxon>Bacteria</taxon>
        <taxon>Pseudomonadati</taxon>
        <taxon>Campylobacterota</taxon>
        <taxon>Epsilonproteobacteria</taxon>
        <taxon>Campylobacterales</taxon>
        <taxon>Arcobacteraceae</taxon>
        <taxon>Arcobacter</taxon>
    </lineage>
</organism>
<sequence>MGNKNENFFGINHVFGKDREDIQLDIIFIHGLDGHAEKTWMNNNNEFWPLWFETEFENIAVWSVGYNAAPTIWSGDTLSMEDRSLNILNEFVYSNNGIGTRPIFFIVHSMGGLILKFLLEKSILDQEYKSIINQTKGVSFLATPHNGSDFANFIIILQDIFHIIRPNDILKELQSNEYFLSRLEKTFCTIVRDYDLKCLTFYEIKKVGLGSIGKIIVNKSSAISNFPQPEPLGIDKNHMEICKLESKEDLIYKKIKKLIKDILEDNYKEVKKIEILDSLPEQMKESLVVNKIFLIFNQDNISSIKYDVTGYVQYDNELDSNLIEFTFENIYNEEEQEKFLDFIFEKSELEDVPIHFIIPKSLLLVNFKLWKYKGNELINLFHVLLHNKETFSKSIKIYTSMIENWNRLYDGLKDSYIKDSLSIIINDEARFNTRENKIGIYLKFQPKDNEKLNDILFGPRIGLWQYQNGDISNYEQWLNSNITLKQLNEESRNCNYVALLWDDMNLLKNLKKLGE</sequence>
<evidence type="ECO:0000256" key="3">
    <source>
        <dbReference type="ARBA" id="ARBA00022824"/>
    </source>
</evidence>
<dbReference type="InterPro" id="IPR052374">
    <property type="entry name" value="SERAC1"/>
</dbReference>
<accession>A0A6M8NPH0</accession>
<dbReference type="AlphaFoldDB" id="A0A6M8NPH0"/>
<dbReference type="SUPFAM" id="SSF53474">
    <property type="entry name" value="alpha/beta-Hydrolases"/>
    <property type="match status" value="1"/>
</dbReference>
<dbReference type="InterPro" id="IPR007751">
    <property type="entry name" value="DUF676_lipase-like"/>
</dbReference>
<keyword evidence="4" id="KW-0472">Membrane</keyword>
<comment type="subcellular location">
    <subcellularLocation>
        <location evidence="1">Endoplasmic reticulum</location>
    </subcellularLocation>
    <subcellularLocation>
        <location evidence="2">Membrane</location>
    </subcellularLocation>
</comment>
<comment type="caution">
    <text evidence="5">The sequence shown here is derived from an EMBL/GenBank/DDBJ whole genome shotgun (WGS) entry which is preliminary data.</text>
</comment>
<dbReference type="RefSeq" id="WP_129014331.1">
    <property type="nucleotide sequence ID" value="NZ_CBCSEI010000016.1"/>
</dbReference>
<gene>
    <name evidence="5" type="ORF">CP963_11515</name>
</gene>
<keyword evidence="6" id="KW-1185">Reference proteome</keyword>
<dbReference type="PANTHER" id="PTHR48182:SF2">
    <property type="entry name" value="PROTEIN SERAC1"/>
    <property type="match status" value="1"/>
</dbReference>
<evidence type="ECO:0000256" key="4">
    <source>
        <dbReference type="ARBA" id="ARBA00023136"/>
    </source>
</evidence>
<dbReference type="EMBL" id="NXII01000020">
    <property type="protein sequence ID" value="RXI38252.1"/>
    <property type="molecule type" value="Genomic_DNA"/>
</dbReference>
<evidence type="ECO:0000313" key="6">
    <source>
        <dbReference type="Proteomes" id="UP000290378"/>
    </source>
</evidence>
<reference evidence="5 6" key="1">
    <citation type="submission" date="2017-09" db="EMBL/GenBank/DDBJ databases">
        <title>Genomics of the genus Arcobacter.</title>
        <authorList>
            <person name="Perez-Cataluna A."/>
            <person name="Figueras M.J."/>
            <person name="Salas-Masso N."/>
        </authorList>
    </citation>
    <scope>NUCLEOTIDE SEQUENCE [LARGE SCALE GENOMIC DNA]</scope>
    <source>
        <strain evidence="5 6">CECT 7834</strain>
    </source>
</reference>
<dbReference type="Proteomes" id="UP000290378">
    <property type="component" value="Unassembled WGS sequence"/>
</dbReference>
<dbReference type="Gene3D" id="3.40.50.1820">
    <property type="entry name" value="alpha/beta hydrolase"/>
    <property type="match status" value="1"/>
</dbReference>
<dbReference type="GO" id="GO:0016020">
    <property type="term" value="C:membrane"/>
    <property type="evidence" value="ECO:0007669"/>
    <property type="project" value="UniProtKB-SubCell"/>
</dbReference>
<protein>
    <submittedName>
        <fullName evidence="5">Uncharacterized protein</fullName>
    </submittedName>
</protein>
<dbReference type="InterPro" id="IPR029058">
    <property type="entry name" value="AB_hydrolase_fold"/>
</dbReference>
<dbReference type="Pfam" id="PF05057">
    <property type="entry name" value="DUF676"/>
    <property type="match status" value="1"/>
</dbReference>
<evidence type="ECO:0000313" key="5">
    <source>
        <dbReference type="EMBL" id="RXI38252.1"/>
    </source>
</evidence>
<proteinExistence type="predicted"/>
<keyword evidence="3" id="KW-0256">Endoplasmic reticulum</keyword>
<dbReference type="PANTHER" id="PTHR48182">
    <property type="entry name" value="PROTEIN SERAC1"/>
    <property type="match status" value="1"/>
</dbReference>